<protein>
    <recommendedName>
        <fullName evidence="2">GAF domain-containing protein</fullName>
    </recommendedName>
</protein>
<accession>A0A381UXA8</accession>
<dbReference type="PANTHER" id="PTHR38765:SF1">
    <property type="entry name" value="DUF484 DOMAIN-CONTAINING PROTEIN"/>
    <property type="match status" value="1"/>
</dbReference>
<organism evidence="1">
    <name type="scientific">marine metagenome</name>
    <dbReference type="NCBI Taxonomy" id="408172"/>
    <lineage>
        <taxon>unclassified sequences</taxon>
        <taxon>metagenomes</taxon>
        <taxon>ecological metagenomes</taxon>
    </lineage>
</organism>
<dbReference type="PANTHER" id="PTHR38765">
    <property type="entry name" value="DUF484 DOMAIN-CONTAINING PROTEIN"/>
    <property type="match status" value="1"/>
</dbReference>
<dbReference type="InterPro" id="IPR029016">
    <property type="entry name" value="GAF-like_dom_sf"/>
</dbReference>
<dbReference type="EMBL" id="UINC01007335">
    <property type="protein sequence ID" value="SVA32750.1"/>
    <property type="molecule type" value="Genomic_DNA"/>
</dbReference>
<evidence type="ECO:0008006" key="2">
    <source>
        <dbReference type="Google" id="ProtNLM"/>
    </source>
</evidence>
<evidence type="ECO:0000313" key="1">
    <source>
        <dbReference type="EMBL" id="SVA32750.1"/>
    </source>
</evidence>
<dbReference type="Gene3D" id="3.30.450.40">
    <property type="match status" value="1"/>
</dbReference>
<proteinExistence type="predicted"/>
<dbReference type="Pfam" id="PF04340">
    <property type="entry name" value="DUF484"/>
    <property type="match status" value="1"/>
</dbReference>
<dbReference type="AlphaFoldDB" id="A0A381UXA8"/>
<sequence>MSTDKKNKLSNKEIAEYLILNPNFFKENPEVLNSIEIVHDSGAAVSLIQKQVELLRSNYNSTTDKLMELLGIAKNNEDIFILTKELILGLIDASSIEEIVALLEKSFVADFGAKKSRVLFFTESSKNLPKGRIKSPAEATKILGNLLKPGKIFCGEVNKDIARFIFNQKTDVKEMALVPLNSSSLLGLIALGSDQPGKYSDNKDTLFLDFIAEVVSKLIDGHNA</sequence>
<reference evidence="1" key="1">
    <citation type="submission" date="2018-05" db="EMBL/GenBank/DDBJ databases">
        <authorList>
            <person name="Lanie J.A."/>
            <person name="Ng W.-L."/>
            <person name="Kazmierczak K.M."/>
            <person name="Andrzejewski T.M."/>
            <person name="Davidsen T.M."/>
            <person name="Wayne K.J."/>
            <person name="Tettelin H."/>
            <person name="Glass J.I."/>
            <person name="Rusch D."/>
            <person name="Podicherti R."/>
            <person name="Tsui H.-C.T."/>
            <person name="Winkler M.E."/>
        </authorList>
    </citation>
    <scope>NUCLEOTIDE SEQUENCE</scope>
</reference>
<gene>
    <name evidence="1" type="ORF">METZ01_LOCUS85604</name>
</gene>
<name>A0A381UXA8_9ZZZZ</name>
<dbReference type="InterPro" id="IPR007435">
    <property type="entry name" value="DUF484"/>
</dbReference>